<dbReference type="Proteomes" id="UP001198200">
    <property type="component" value="Unassembled WGS sequence"/>
</dbReference>
<dbReference type="AlphaFoldDB" id="A0AAE3E4E9"/>
<proteinExistence type="inferred from homology"/>
<dbReference type="RefSeq" id="WP_066563856.1">
    <property type="nucleotide sequence ID" value="NZ_JAJEQN010000020.1"/>
</dbReference>
<evidence type="ECO:0000313" key="10">
    <source>
        <dbReference type="Proteomes" id="UP001198200"/>
    </source>
</evidence>
<dbReference type="InterPro" id="IPR006710">
    <property type="entry name" value="Glyco_hydro_43"/>
</dbReference>
<organism evidence="9 10">
    <name type="scientific">Anthropogastromicrobium aceti</name>
    <dbReference type="NCBI Taxonomy" id="2981768"/>
    <lineage>
        <taxon>Bacteria</taxon>
        <taxon>Bacillati</taxon>
        <taxon>Bacillota</taxon>
        <taxon>Clostridia</taxon>
        <taxon>Lachnospirales</taxon>
        <taxon>Lachnospiraceae</taxon>
        <taxon>Anthropogastromicrobium</taxon>
    </lineage>
</organism>
<dbReference type="Pfam" id="PF04616">
    <property type="entry name" value="Glyco_hydro_43"/>
    <property type="match status" value="1"/>
</dbReference>
<dbReference type="Gene3D" id="2.60.120.200">
    <property type="match status" value="1"/>
</dbReference>
<dbReference type="EMBL" id="JAJEQN010000020">
    <property type="protein sequence ID" value="MCC2221774.1"/>
    <property type="molecule type" value="Genomic_DNA"/>
</dbReference>
<dbReference type="SUPFAM" id="SSF75005">
    <property type="entry name" value="Arabinanase/levansucrase/invertase"/>
    <property type="match status" value="1"/>
</dbReference>
<feature type="active site" description="Proton acceptor" evidence="4">
    <location>
        <position position="14"/>
    </location>
</feature>
<keyword evidence="2 6" id="KW-0378">Hydrolase</keyword>
<evidence type="ECO:0000256" key="3">
    <source>
        <dbReference type="ARBA" id="ARBA00023295"/>
    </source>
</evidence>
<protein>
    <submittedName>
        <fullName evidence="9">Glycoside hydrolase family 43 protein</fullName>
    </submittedName>
</protein>
<dbReference type="SUPFAM" id="SSF49899">
    <property type="entry name" value="Concanavalin A-like lectins/glucanases"/>
    <property type="match status" value="1"/>
</dbReference>
<dbReference type="GO" id="GO:0005975">
    <property type="term" value="P:carbohydrate metabolic process"/>
    <property type="evidence" value="ECO:0007669"/>
    <property type="project" value="InterPro"/>
</dbReference>
<dbReference type="InterPro" id="IPR013320">
    <property type="entry name" value="ConA-like_dom_sf"/>
</dbReference>
<dbReference type="Gene3D" id="2.115.10.20">
    <property type="entry name" value="Glycosyl hydrolase domain, family 43"/>
    <property type="match status" value="1"/>
</dbReference>
<comment type="similarity">
    <text evidence="1 6">Belongs to the glycosyl hydrolase 43 family.</text>
</comment>
<dbReference type="PANTHER" id="PTHR42812">
    <property type="entry name" value="BETA-XYLOSIDASE"/>
    <property type="match status" value="1"/>
</dbReference>
<evidence type="ECO:0000256" key="2">
    <source>
        <dbReference type="ARBA" id="ARBA00022801"/>
    </source>
</evidence>
<gene>
    <name evidence="9" type="ORF">LKD48_09030</name>
</gene>
<feature type="domain" description="Beta-xylosidase C-terminal Concanavalin A-like" evidence="8">
    <location>
        <begin position="349"/>
        <end position="547"/>
    </location>
</feature>
<name>A0AAE3E4E9_9FIRM</name>
<dbReference type="Pfam" id="PF17851">
    <property type="entry name" value="GH43_C2"/>
    <property type="match status" value="1"/>
</dbReference>
<keyword evidence="3 6" id="KW-0326">Glycosidase</keyword>
<dbReference type="InterPro" id="IPR051795">
    <property type="entry name" value="Glycosyl_Hydrlase_43"/>
</dbReference>
<dbReference type="CDD" id="cd09000">
    <property type="entry name" value="GH43_SXA-like"/>
    <property type="match status" value="1"/>
</dbReference>
<evidence type="ECO:0000256" key="7">
    <source>
        <dbReference type="SAM" id="MobiDB-lite"/>
    </source>
</evidence>
<evidence type="ECO:0000256" key="6">
    <source>
        <dbReference type="RuleBase" id="RU361187"/>
    </source>
</evidence>
<dbReference type="GO" id="GO:0004553">
    <property type="term" value="F:hydrolase activity, hydrolyzing O-glycosyl compounds"/>
    <property type="evidence" value="ECO:0007669"/>
    <property type="project" value="InterPro"/>
</dbReference>
<dbReference type="PANTHER" id="PTHR42812:SF12">
    <property type="entry name" value="BETA-XYLOSIDASE-RELATED"/>
    <property type="match status" value="1"/>
</dbReference>
<reference evidence="9 10" key="1">
    <citation type="submission" date="2021-10" db="EMBL/GenBank/DDBJ databases">
        <title>Anaerobic single-cell dispensing facilitates the cultivation of human gut bacteria.</title>
        <authorList>
            <person name="Afrizal A."/>
        </authorList>
    </citation>
    <scope>NUCLEOTIDE SEQUENCE [LARGE SCALE GENOMIC DNA]</scope>
    <source>
        <strain evidence="9 10">CLA-AA-H224</strain>
    </source>
</reference>
<sequence length="549" mass="62945">MKVKNPILRGFYPDPSIVRVGDDYYIANSTFEWWPGVSLHHSRDLVHWEKLPSPLNRQSQLDLRGVGASQGIWAPCLTYDNGTFYLVYTVVKSFYCNMYDTANFLVTATDILGPWSEPIALNNFGFDPSLFHDDDGRKYMVSMVTDHRVPKKYVGRLVLQEYDDEQKKMVGPVREIFCADKVYLEGPHIFKRKDWYYLFAADTGTGELHGQSILRSKNVWGSYEWYEGNSILTAREHPDFLLQKSGHCDLVETQNGEWYAVHLCGRALENRNPMDAPRFAGARRYTLGRETCIQKMKWTKDDWLVLANGTTLPDLETEVPDELADKAQAEQKNQQKQHDQQEFGDGMFDDFDDPSGLSVVYQTLRQPLTPGYWSLTERSGYLRLRGQEGLSSKFNQSLIARRWEEFCFETATCVEFEPEVFKQMAGLILMYDQDNYFYLHVTFDEDEGKCITLLTAENKKYEYPAGFVPIESGKPVYLKAAVDYDKAQFFYAVGNQNYQAIGPVLDASILSDEACNEGWFTGAMAGICCQDLTGFGKAADFDWFSYKNV</sequence>
<evidence type="ECO:0000259" key="8">
    <source>
        <dbReference type="Pfam" id="PF17851"/>
    </source>
</evidence>
<feature type="region of interest" description="Disordered" evidence="7">
    <location>
        <begin position="327"/>
        <end position="347"/>
    </location>
</feature>
<keyword evidence="10" id="KW-1185">Reference proteome</keyword>
<evidence type="ECO:0000256" key="1">
    <source>
        <dbReference type="ARBA" id="ARBA00009865"/>
    </source>
</evidence>
<evidence type="ECO:0000313" key="9">
    <source>
        <dbReference type="EMBL" id="MCC2221774.1"/>
    </source>
</evidence>
<feature type="active site" description="Proton donor" evidence="4">
    <location>
        <position position="185"/>
    </location>
</feature>
<dbReference type="InterPro" id="IPR023296">
    <property type="entry name" value="Glyco_hydro_beta-prop_sf"/>
</dbReference>
<evidence type="ECO:0000256" key="5">
    <source>
        <dbReference type="PIRSR" id="PIRSR606710-2"/>
    </source>
</evidence>
<dbReference type="InterPro" id="IPR041542">
    <property type="entry name" value="GH43_C2"/>
</dbReference>
<evidence type="ECO:0000256" key="4">
    <source>
        <dbReference type="PIRSR" id="PIRSR606710-1"/>
    </source>
</evidence>
<accession>A0AAE3E4E9</accession>
<comment type="caution">
    <text evidence="9">The sequence shown here is derived from an EMBL/GenBank/DDBJ whole genome shotgun (WGS) entry which is preliminary data.</text>
</comment>
<feature type="site" description="Important for catalytic activity, responsible for pKa modulation of the active site Glu and correct orientation of both the proton donor and substrate" evidence="5">
    <location>
        <position position="127"/>
    </location>
</feature>